<evidence type="ECO:0000256" key="15">
    <source>
        <dbReference type="ARBA" id="ARBA00023180"/>
    </source>
</evidence>
<dbReference type="Gene3D" id="2.60.40.2170">
    <property type="entry name" value="Wnt, WIF domain"/>
    <property type="match status" value="1"/>
</dbReference>
<keyword evidence="7" id="KW-0547">Nucleotide-binding</keyword>
<dbReference type="STRING" id="407821.A0A087UTU6"/>
<dbReference type="InterPro" id="IPR050122">
    <property type="entry name" value="RTK"/>
</dbReference>
<dbReference type="GO" id="GO:0043235">
    <property type="term" value="C:receptor complex"/>
    <property type="evidence" value="ECO:0007669"/>
    <property type="project" value="TreeGrafter"/>
</dbReference>
<feature type="domain" description="Protein kinase" evidence="17">
    <location>
        <begin position="293"/>
        <end position="567"/>
    </location>
</feature>
<feature type="domain" description="WIF" evidence="18">
    <location>
        <begin position="33"/>
        <end position="164"/>
    </location>
</feature>
<dbReference type="PANTHER" id="PTHR24416">
    <property type="entry name" value="TYROSINE-PROTEIN KINASE RECEPTOR"/>
    <property type="match status" value="1"/>
</dbReference>
<evidence type="ECO:0000256" key="9">
    <source>
        <dbReference type="ARBA" id="ARBA00022840"/>
    </source>
</evidence>
<evidence type="ECO:0000256" key="10">
    <source>
        <dbReference type="ARBA" id="ARBA00022889"/>
    </source>
</evidence>
<keyword evidence="10" id="KW-0130">Cell adhesion</keyword>
<dbReference type="PROSITE" id="PS50814">
    <property type="entry name" value="WIF"/>
    <property type="match status" value="1"/>
</dbReference>
<dbReference type="SMART" id="SM00469">
    <property type="entry name" value="WIF"/>
    <property type="match status" value="1"/>
</dbReference>
<evidence type="ECO:0000256" key="8">
    <source>
        <dbReference type="ARBA" id="ARBA00022777"/>
    </source>
</evidence>
<sequence>MAPDFVMVRLLTVQIVLSLCLLLLRDVAASFNLYLRPHEVNRLLGLNAELRYVNNGTVNDYALGFVVMVPDHISELHFTWQSLRHSPIPYSITFTVSNPEALSVPQLNISRTGTIPTKEEVFRLVLQCTGKVNAEVEVFMNFNITMVPPSSNITHLVLKRKKICLKDDGSNGTLMIADAMVATGSSFYIGVGCACAIIVLMAIAAVTMYMKTMKARRTDVIHYGGSSPALSATTQGHTFLRPDTPNNASSVGSYASFKRLTPITTTTSVQVNETKPMDISEQIAEIRIERSKILLQEKLQEGTFGQIYHAVIRDEDVIASHGLHAFVKTVTDQASTIQVSLLTAEGMMMLGSNHKCILPLIGLCTDDPHHPMLVYPYMNQGNLKKFLHKCLIATEGHCHALMTRDLVAMALQIIQAIAFLHKKKLIHRDIATRNCVVDDWLQVKLTDNALSRDLFPSDYHCLGDNENRPIKWLAIESLLKKEFSWASDVWAFGVTMWELMTLGQQPYVEIDPFEMHLYLRDGYRLDQPKNCPDDLFEVMACCWSTVPEDRPSVSHLMGCLQEFHAALGRFI</sequence>
<accession>A0A087UTU6</accession>
<dbReference type="InterPro" id="IPR011009">
    <property type="entry name" value="Kinase-like_dom_sf"/>
</dbReference>
<keyword evidence="8" id="KW-0418">Kinase</keyword>
<dbReference type="Pfam" id="PF07714">
    <property type="entry name" value="PK_Tyr_Ser-Thr"/>
    <property type="match status" value="1"/>
</dbReference>
<dbReference type="SUPFAM" id="SSF56112">
    <property type="entry name" value="Protein kinase-like (PK-like)"/>
    <property type="match status" value="1"/>
</dbReference>
<dbReference type="GO" id="GO:0010976">
    <property type="term" value="P:positive regulation of neuron projection development"/>
    <property type="evidence" value="ECO:0007669"/>
    <property type="project" value="TreeGrafter"/>
</dbReference>
<name>A0A087UTU6_STEMI</name>
<comment type="subcellular location">
    <subcellularLocation>
        <location evidence="1">Cell membrane</location>
        <topology evidence="1">Single-pass membrane protein</topology>
    </subcellularLocation>
</comment>
<dbReference type="InterPro" id="IPR008266">
    <property type="entry name" value="Tyr_kinase_AS"/>
</dbReference>
<evidence type="ECO:0000259" key="17">
    <source>
        <dbReference type="PROSITE" id="PS50011"/>
    </source>
</evidence>
<dbReference type="OMA" id="YCWAMSA"/>
<dbReference type="GO" id="GO:0007155">
    <property type="term" value="P:cell adhesion"/>
    <property type="evidence" value="ECO:0007669"/>
    <property type="project" value="UniProtKB-KW"/>
</dbReference>
<dbReference type="EMBL" id="KK121583">
    <property type="protein sequence ID" value="KFM80785.1"/>
    <property type="molecule type" value="Genomic_DNA"/>
</dbReference>
<gene>
    <name evidence="19" type="ORF">X975_01573</name>
</gene>
<keyword evidence="11 16" id="KW-1133">Transmembrane helix</keyword>
<keyword evidence="6" id="KW-0732">Signal</keyword>
<evidence type="ECO:0000313" key="19">
    <source>
        <dbReference type="EMBL" id="KFM80785.1"/>
    </source>
</evidence>
<keyword evidence="20" id="KW-1185">Reference proteome</keyword>
<evidence type="ECO:0000256" key="7">
    <source>
        <dbReference type="ARBA" id="ARBA00022741"/>
    </source>
</evidence>
<evidence type="ECO:0000256" key="6">
    <source>
        <dbReference type="ARBA" id="ARBA00022729"/>
    </source>
</evidence>
<dbReference type="Proteomes" id="UP000054359">
    <property type="component" value="Unassembled WGS sequence"/>
</dbReference>
<organism evidence="19 20">
    <name type="scientific">Stegodyphus mimosarum</name>
    <name type="common">African social velvet spider</name>
    <dbReference type="NCBI Taxonomy" id="407821"/>
    <lineage>
        <taxon>Eukaryota</taxon>
        <taxon>Metazoa</taxon>
        <taxon>Ecdysozoa</taxon>
        <taxon>Arthropoda</taxon>
        <taxon>Chelicerata</taxon>
        <taxon>Arachnida</taxon>
        <taxon>Araneae</taxon>
        <taxon>Araneomorphae</taxon>
        <taxon>Entelegynae</taxon>
        <taxon>Eresoidea</taxon>
        <taxon>Eresidae</taxon>
        <taxon>Stegodyphus</taxon>
    </lineage>
</organism>
<dbReference type="InterPro" id="IPR000719">
    <property type="entry name" value="Prot_kinase_dom"/>
</dbReference>
<evidence type="ECO:0000313" key="20">
    <source>
        <dbReference type="Proteomes" id="UP000054359"/>
    </source>
</evidence>
<feature type="non-terminal residue" evidence="19">
    <location>
        <position position="571"/>
    </location>
</feature>
<dbReference type="GO" id="GO:0004714">
    <property type="term" value="F:transmembrane receptor protein tyrosine kinase activity"/>
    <property type="evidence" value="ECO:0007669"/>
    <property type="project" value="UniProtKB-EC"/>
</dbReference>
<evidence type="ECO:0000256" key="3">
    <source>
        <dbReference type="ARBA" id="ARBA00022553"/>
    </source>
</evidence>
<keyword evidence="14" id="KW-0675">Receptor</keyword>
<dbReference type="GO" id="GO:0005886">
    <property type="term" value="C:plasma membrane"/>
    <property type="evidence" value="ECO:0007669"/>
    <property type="project" value="UniProtKB-SubCell"/>
</dbReference>
<evidence type="ECO:0000256" key="12">
    <source>
        <dbReference type="ARBA" id="ARBA00023136"/>
    </source>
</evidence>
<dbReference type="PRINTS" id="PR00109">
    <property type="entry name" value="TYRKINASE"/>
</dbReference>
<keyword evidence="15" id="KW-0325">Glycoprotein</keyword>
<dbReference type="InterPro" id="IPR020635">
    <property type="entry name" value="Tyr_kinase_cat_dom"/>
</dbReference>
<evidence type="ECO:0000256" key="5">
    <source>
        <dbReference type="ARBA" id="ARBA00022692"/>
    </source>
</evidence>
<dbReference type="Pfam" id="PF02019">
    <property type="entry name" value="WIF"/>
    <property type="match status" value="1"/>
</dbReference>
<feature type="transmembrane region" description="Helical" evidence="16">
    <location>
        <begin position="187"/>
        <end position="209"/>
    </location>
</feature>
<evidence type="ECO:0000256" key="16">
    <source>
        <dbReference type="SAM" id="Phobius"/>
    </source>
</evidence>
<dbReference type="FunFam" id="1.10.510.10:FF:000165">
    <property type="entry name" value="Tyrosine-protein kinase RYK"/>
    <property type="match status" value="1"/>
</dbReference>
<keyword evidence="9" id="KW-0067">ATP-binding</keyword>
<keyword evidence="4" id="KW-0808">Transferase</keyword>
<dbReference type="GO" id="GO:0007169">
    <property type="term" value="P:cell surface receptor protein tyrosine kinase signaling pathway"/>
    <property type="evidence" value="ECO:0007669"/>
    <property type="project" value="TreeGrafter"/>
</dbReference>
<keyword evidence="13" id="KW-0829">Tyrosine-protein kinase</keyword>
<keyword evidence="12 16" id="KW-0472">Membrane</keyword>
<dbReference type="GO" id="GO:0005524">
    <property type="term" value="F:ATP binding"/>
    <property type="evidence" value="ECO:0007669"/>
    <property type="project" value="UniProtKB-KW"/>
</dbReference>
<evidence type="ECO:0000259" key="18">
    <source>
        <dbReference type="PROSITE" id="PS50814"/>
    </source>
</evidence>
<keyword evidence="5 16" id="KW-0812">Transmembrane</keyword>
<dbReference type="PROSITE" id="PS00109">
    <property type="entry name" value="PROTEIN_KINASE_TYR"/>
    <property type="match status" value="1"/>
</dbReference>
<dbReference type="OrthoDB" id="535945at2759"/>
<evidence type="ECO:0000256" key="4">
    <source>
        <dbReference type="ARBA" id="ARBA00022679"/>
    </source>
</evidence>
<dbReference type="GO" id="GO:0007409">
    <property type="term" value="P:axonogenesis"/>
    <property type="evidence" value="ECO:0007669"/>
    <property type="project" value="TreeGrafter"/>
</dbReference>
<keyword evidence="3" id="KW-0597">Phosphoprotein</keyword>
<dbReference type="EC" id="2.7.10.1" evidence="2"/>
<evidence type="ECO:0000256" key="13">
    <source>
        <dbReference type="ARBA" id="ARBA00023137"/>
    </source>
</evidence>
<dbReference type="PANTHER" id="PTHR24416:SF349">
    <property type="entry name" value="TYROSINE-PROTEIN KINASE RYK"/>
    <property type="match status" value="1"/>
</dbReference>
<reference evidence="19 20" key="1">
    <citation type="submission" date="2013-11" db="EMBL/GenBank/DDBJ databases">
        <title>Genome sequencing of Stegodyphus mimosarum.</title>
        <authorList>
            <person name="Bechsgaard J."/>
        </authorList>
    </citation>
    <scope>NUCLEOTIDE SEQUENCE [LARGE SCALE GENOMIC DNA]</scope>
</reference>
<protein>
    <recommendedName>
        <fullName evidence="2">receptor protein-tyrosine kinase</fullName>
        <ecNumber evidence="2">2.7.10.1</ecNumber>
    </recommendedName>
</protein>
<dbReference type="InterPro" id="IPR001245">
    <property type="entry name" value="Ser-Thr/Tyr_kinase_cat_dom"/>
</dbReference>
<dbReference type="InterPro" id="IPR003306">
    <property type="entry name" value="WIF"/>
</dbReference>
<evidence type="ECO:0000256" key="14">
    <source>
        <dbReference type="ARBA" id="ARBA00023170"/>
    </source>
</evidence>
<dbReference type="GO" id="GO:0051897">
    <property type="term" value="P:positive regulation of phosphatidylinositol 3-kinase/protein kinase B signal transduction"/>
    <property type="evidence" value="ECO:0007669"/>
    <property type="project" value="TreeGrafter"/>
</dbReference>
<dbReference type="Gene3D" id="1.10.510.10">
    <property type="entry name" value="Transferase(Phosphotransferase) domain 1"/>
    <property type="match status" value="1"/>
</dbReference>
<evidence type="ECO:0000256" key="1">
    <source>
        <dbReference type="ARBA" id="ARBA00004162"/>
    </source>
</evidence>
<dbReference type="Gene3D" id="3.30.200.20">
    <property type="entry name" value="Phosphorylase Kinase, domain 1"/>
    <property type="match status" value="1"/>
</dbReference>
<proteinExistence type="predicted"/>
<evidence type="ECO:0000256" key="2">
    <source>
        <dbReference type="ARBA" id="ARBA00011902"/>
    </source>
</evidence>
<dbReference type="PROSITE" id="PS50011">
    <property type="entry name" value="PROTEIN_KINASE_DOM"/>
    <property type="match status" value="1"/>
</dbReference>
<dbReference type="InterPro" id="IPR038677">
    <property type="entry name" value="WIF_sf"/>
</dbReference>
<dbReference type="SMART" id="SM00219">
    <property type="entry name" value="TyrKc"/>
    <property type="match status" value="1"/>
</dbReference>
<evidence type="ECO:0000256" key="11">
    <source>
        <dbReference type="ARBA" id="ARBA00022989"/>
    </source>
</evidence>
<dbReference type="AlphaFoldDB" id="A0A087UTU6"/>